<name>A0A0F9AM31_9ZZZZ</name>
<dbReference type="EMBL" id="LAZR01056867">
    <property type="protein sequence ID" value="KKK73256.1"/>
    <property type="molecule type" value="Genomic_DNA"/>
</dbReference>
<dbReference type="AlphaFoldDB" id="A0A0F9AM31"/>
<gene>
    <name evidence="1" type="ORF">LCGC14_2895640</name>
</gene>
<protein>
    <submittedName>
        <fullName evidence="1">Uncharacterized protein</fullName>
    </submittedName>
</protein>
<evidence type="ECO:0000313" key="1">
    <source>
        <dbReference type="EMBL" id="KKK73256.1"/>
    </source>
</evidence>
<comment type="caution">
    <text evidence="1">The sequence shown here is derived from an EMBL/GenBank/DDBJ whole genome shotgun (WGS) entry which is preliminary data.</text>
</comment>
<proteinExistence type="predicted"/>
<reference evidence="1" key="1">
    <citation type="journal article" date="2015" name="Nature">
        <title>Complex archaea that bridge the gap between prokaryotes and eukaryotes.</title>
        <authorList>
            <person name="Spang A."/>
            <person name="Saw J.H."/>
            <person name="Jorgensen S.L."/>
            <person name="Zaremba-Niedzwiedzka K."/>
            <person name="Martijn J."/>
            <person name="Lind A.E."/>
            <person name="van Eijk R."/>
            <person name="Schleper C."/>
            <person name="Guy L."/>
            <person name="Ettema T.J."/>
        </authorList>
    </citation>
    <scope>NUCLEOTIDE SEQUENCE</scope>
</reference>
<sequence>MMLALILLAPPAFGAECVGEQCNIYRGTEYYGVPHPKSQRQLDEEKLPAKKRNALKLMREKSRLRQKEMDRQDDLNRAAENTRQYNRAIEQEKARQHGLQLQQLRLRAQRQKAISDARARQRAPWQRVLRENRRHNRHPTIICSTVGGITICQ</sequence>
<accession>A0A0F9AM31</accession>
<organism evidence="1">
    <name type="scientific">marine sediment metagenome</name>
    <dbReference type="NCBI Taxonomy" id="412755"/>
    <lineage>
        <taxon>unclassified sequences</taxon>
        <taxon>metagenomes</taxon>
        <taxon>ecological metagenomes</taxon>
    </lineage>
</organism>